<organism evidence="1 2">
    <name type="scientific">Dacryopinax primogenitus (strain DJM 731)</name>
    <name type="common">Brown rot fungus</name>
    <dbReference type="NCBI Taxonomy" id="1858805"/>
    <lineage>
        <taxon>Eukaryota</taxon>
        <taxon>Fungi</taxon>
        <taxon>Dikarya</taxon>
        <taxon>Basidiomycota</taxon>
        <taxon>Agaricomycotina</taxon>
        <taxon>Dacrymycetes</taxon>
        <taxon>Dacrymycetales</taxon>
        <taxon>Dacrymycetaceae</taxon>
        <taxon>Dacryopinax</taxon>
    </lineage>
</organism>
<dbReference type="RefSeq" id="XP_040628435.1">
    <property type="nucleotide sequence ID" value="XM_040771172.1"/>
</dbReference>
<dbReference type="EMBL" id="JH795864">
    <property type="protein sequence ID" value="EJU01538.1"/>
    <property type="molecule type" value="Genomic_DNA"/>
</dbReference>
<accession>M5GBY4</accession>
<keyword evidence="2" id="KW-1185">Reference proteome</keyword>
<name>M5GBY4_DACPD</name>
<evidence type="ECO:0000313" key="1">
    <source>
        <dbReference type="EMBL" id="EJU01538.1"/>
    </source>
</evidence>
<reference evidence="1 2" key="1">
    <citation type="journal article" date="2012" name="Science">
        <title>The Paleozoic origin of enzymatic lignin decomposition reconstructed from 31 fungal genomes.</title>
        <authorList>
            <person name="Floudas D."/>
            <person name="Binder M."/>
            <person name="Riley R."/>
            <person name="Barry K."/>
            <person name="Blanchette R.A."/>
            <person name="Henrissat B."/>
            <person name="Martinez A.T."/>
            <person name="Otillar R."/>
            <person name="Spatafora J.W."/>
            <person name="Yadav J.S."/>
            <person name="Aerts A."/>
            <person name="Benoit I."/>
            <person name="Boyd A."/>
            <person name="Carlson A."/>
            <person name="Copeland A."/>
            <person name="Coutinho P.M."/>
            <person name="de Vries R.P."/>
            <person name="Ferreira P."/>
            <person name="Findley K."/>
            <person name="Foster B."/>
            <person name="Gaskell J."/>
            <person name="Glotzer D."/>
            <person name="Gorecki P."/>
            <person name="Heitman J."/>
            <person name="Hesse C."/>
            <person name="Hori C."/>
            <person name="Igarashi K."/>
            <person name="Jurgens J.A."/>
            <person name="Kallen N."/>
            <person name="Kersten P."/>
            <person name="Kohler A."/>
            <person name="Kuees U."/>
            <person name="Kumar T.K.A."/>
            <person name="Kuo A."/>
            <person name="LaButti K."/>
            <person name="Larrondo L.F."/>
            <person name="Lindquist E."/>
            <person name="Ling A."/>
            <person name="Lombard V."/>
            <person name="Lucas S."/>
            <person name="Lundell T."/>
            <person name="Martin R."/>
            <person name="McLaughlin D.J."/>
            <person name="Morgenstern I."/>
            <person name="Morin E."/>
            <person name="Murat C."/>
            <person name="Nagy L.G."/>
            <person name="Nolan M."/>
            <person name="Ohm R.A."/>
            <person name="Patyshakuliyeva A."/>
            <person name="Rokas A."/>
            <person name="Ruiz-Duenas F.J."/>
            <person name="Sabat G."/>
            <person name="Salamov A."/>
            <person name="Samejima M."/>
            <person name="Schmutz J."/>
            <person name="Slot J.C."/>
            <person name="St John F."/>
            <person name="Stenlid J."/>
            <person name="Sun H."/>
            <person name="Sun S."/>
            <person name="Syed K."/>
            <person name="Tsang A."/>
            <person name="Wiebenga A."/>
            <person name="Young D."/>
            <person name="Pisabarro A."/>
            <person name="Eastwood D.C."/>
            <person name="Martin F."/>
            <person name="Cullen D."/>
            <person name="Grigoriev I.V."/>
            <person name="Hibbett D.S."/>
        </authorList>
    </citation>
    <scope>NUCLEOTIDE SEQUENCE [LARGE SCALE GENOMIC DNA]</scope>
    <source>
        <strain evidence="1 2">DJM-731 SS1</strain>
    </source>
</reference>
<sequence>MHVSDLIDGLANLEAYATLLKAWGALKTRLLDEELMANLIFASKACEMESKACQALNAFSSASAADQQLDKMSPPSIIAMGWQGDNSEDQQGNMDESMSLRSCSHKNLAAFGSPLPPGESHKGLPEKKAASRWHLTMGDKPSGAIQGLSRKHLTNKEWSFIHHLHVQEKKNNAGRHVPHGFWENVVKMLSLDKRGITNKDCCSLYYKMVGKNKEDMVTKVEVKV</sequence>
<protein>
    <submittedName>
        <fullName evidence="1">Uncharacterized protein</fullName>
    </submittedName>
</protein>
<dbReference type="HOGENOM" id="CLU_1234985_0_0_1"/>
<dbReference type="AlphaFoldDB" id="M5GBY4"/>
<proteinExistence type="predicted"/>
<evidence type="ECO:0000313" key="2">
    <source>
        <dbReference type="Proteomes" id="UP000030653"/>
    </source>
</evidence>
<gene>
    <name evidence="1" type="ORF">DACRYDRAFT_16207</name>
</gene>
<dbReference type="GeneID" id="63686234"/>
<dbReference type="Proteomes" id="UP000030653">
    <property type="component" value="Unassembled WGS sequence"/>
</dbReference>